<evidence type="ECO:0000259" key="10">
    <source>
        <dbReference type="PROSITE" id="PS51829"/>
    </source>
</evidence>
<dbReference type="Proteomes" id="UP000298663">
    <property type="component" value="Unassembled WGS sequence"/>
</dbReference>
<name>A0A4U5PCS5_STECR</name>
<dbReference type="GO" id="GO:0004252">
    <property type="term" value="F:serine-type endopeptidase activity"/>
    <property type="evidence" value="ECO:0007669"/>
    <property type="project" value="InterPro"/>
</dbReference>
<dbReference type="SUPFAM" id="SSF49785">
    <property type="entry name" value="Galactose-binding domain-like"/>
    <property type="match status" value="1"/>
</dbReference>
<dbReference type="PANTHER" id="PTHR42884">
    <property type="entry name" value="PROPROTEIN CONVERTASE SUBTILISIN/KEXIN-RELATED"/>
    <property type="match status" value="1"/>
</dbReference>
<feature type="domain" description="P/Homo B" evidence="10">
    <location>
        <begin position="15"/>
        <end position="149"/>
    </location>
</feature>
<keyword evidence="3" id="KW-0165">Cleavage on pair of basic residues</keyword>
<keyword evidence="4" id="KW-0732">Signal</keyword>
<dbReference type="STRING" id="34508.A0A4U5PCS5"/>
<keyword evidence="7" id="KW-0106">Calcium</keyword>
<keyword evidence="6" id="KW-0720">Serine protease</keyword>
<dbReference type="PANTHER" id="PTHR42884:SF3">
    <property type="entry name" value="FURIN-LIKE PROTEASE 1, ISOFORMS 1_1-X_2"/>
    <property type="match status" value="1"/>
</dbReference>
<dbReference type="Pfam" id="PF01483">
    <property type="entry name" value="P_proprotein"/>
    <property type="match status" value="1"/>
</dbReference>
<proteinExistence type="inferred from homology"/>
<comment type="similarity">
    <text evidence="1">Belongs to the peptidase S8 family. Furin subfamily.</text>
</comment>
<evidence type="ECO:0000313" key="12">
    <source>
        <dbReference type="Proteomes" id="UP000298663"/>
    </source>
</evidence>
<gene>
    <name evidence="11" type="ORF">L596_008501</name>
</gene>
<evidence type="ECO:0000256" key="1">
    <source>
        <dbReference type="ARBA" id="ARBA00005325"/>
    </source>
</evidence>
<dbReference type="AlphaFoldDB" id="A0A4U5PCS5"/>
<evidence type="ECO:0000256" key="8">
    <source>
        <dbReference type="ARBA" id="ARBA00023145"/>
    </source>
</evidence>
<evidence type="ECO:0000313" key="11">
    <source>
        <dbReference type="EMBL" id="TKR94182.1"/>
    </source>
</evidence>
<evidence type="ECO:0000256" key="6">
    <source>
        <dbReference type="ARBA" id="ARBA00022825"/>
    </source>
</evidence>
<organism evidence="11 12">
    <name type="scientific">Steinernema carpocapsae</name>
    <name type="common">Entomopathogenic nematode</name>
    <dbReference type="NCBI Taxonomy" id="34508"/>
    <lineage>
        <taxon>Eukaryota</taxon>
        <taxon>Metazoa</taxon>
        <taxon>Ecdysozoa</taxon>
        <taxon>Nematoda</taxon>
        <taxon>Chromadorea</taxon>
        <taxon>Rhabditida</taxon>
        <taxon>Tylenchina</taxon>
        <taxon>Panagrolaimomorpha</taxon>
        <taxon>Strongyloidoidea</taxon>
        <taxon>Steinernematidae</taxon>
        <taxon>Steinernema</taxon>
    </lineage>
</organism>
<protein>
    <recommendedName>
        <fullName evidence="10">P/Homo B domain-containing protein</fullName>
    </recommendedName>
</protein>
<dbReference type="InterPro" id="IPR002884">
    <property type="entry name" value="P_dom"/>
</dbReference>
<evidence type="ECO:0000256" key="9">
    <source>
        <dbReference type="ARBA" id="ARBA00023180"/>
    </source>
</evidence>
<evidence type="ECO:0000256" key="2">
    <source>
        <dbReference type="ARBA" id="ARBA00022670"/>
    </source>
</evidence>
<dbReference type="GO" id="GO:0005802">
    <property type="term" value="C:trans-Golgi network"/>
    <property type="evidence" value="ECO:0007669"/>
    <property type="project" value="TreeGrafter"/>
</dbReference>
<evidence type="ECO:0000256" key="4">
    <source>
        <dbReference type="ARBA" id="ARBA00022729"/>
    </source>
</evidence>
<keyword evidence="9" id="KW-0325">Glycoprotein</keyword>
<dbReference type="Gene3D" id="2.60.120.260">
    <property type="entry name" value="Galactose-binding domain-like"/>
    <property type="match status" value="1"/>
</dbReference>
<keyword evidence="5" id="KW-0378">Hydrolase</keyword>
<keyword evidence="12" id="KW-1185">Reference proteome</keyword>
<keyword evidence="2" id="KW-0645">Protease</keyword>
<evidence type="ECO:0000256" key="7">
    <source>
        <dbReference type="ARBA" id="ARBA00022837"/>
    </source>
</evidence>
<accession>A0A4U5PCS5</accession>
<reference evidence="11 12" key="1">
    <citation type="journal article" date="2015" name="Genome Biol.">
        <title>Comparative genomics of Steinernema reveals deeply conserved gene regulatory networks.</title>
        <authorList>
            <person name="Dillman A.R."/>
            <person name="Macchietto M."/>
            <person name="Porter C.F."/>
            <person name="Rogers A."/>
            <person name="Williams B."/>
            <person name="Antoshechkin I."/>
            <person name="Lee M.M."/>
            <person name="Goodwin Z."/>
            <person name="Lu X."/>
            <person name="Lewis E.E."/>
            <person name="Goodrich-Blair H."/>
            <person name="Stock S.P."/>
            <person name="Adams B.J."/>
            <person name="Sternberg P.W."/>
            <person name="Mortazavi A."/>
        </authorList>
    </citation>
    <scope>NUCLEOTIDE SEQUENCE [LARGE SCALE GENOMIC DNA]</scope>
    <source>
        <strain evidence="11 12">ALL</strain>
    </source>
</reference>
<evidence type="ECO:0000256" key="5">
    <source>
        <dbReference type="ARBA" id="ARBA00022801"/>
    </source>
</evidence>
<dbReference type="InterPro" id="IPR008979">
    <property type="entry name" value="Galactose-bd-like_sf"/>
</dbReference>
<dbReference type="PROSITE" id="PS51829">
    <property type="entry name" value="P_HOMO_B"/>
    <property type="match status" value="1"/>
</dbReference>
<keyword evidence="8" id="KW-0865">Zymogen</keyword>
<evidence type="ECO:0000256" key="3">
    <source>
        <dbReference type="ARBA" id="ARBA00022685"/>
    </source>
</evidence>
<dbReference type="FunFam" id="2.60.120.260:FF:000006">
    <property type="entry name" value="Proprotein convertase subtilisin/kexin type 5"/>
    <property type="match status" value="1"/>
</dbReference>
<dbReference type="GO" id="GO:0016486">
    <property type="term" value="P:peptide hormone processing"/>
    <property type="evidence" value="ECO:0007669"/>
    <property type="project" value="TreeGrafter"/>
</dbReference>
<dbReference type="GO" id="GO:0000139">
    <property type="term" value="C:Golgi membrane"/>
    <property type="evidence" value="ECO:0007669"/>
    <property type="project" value="TreeGrafter"/>
</dbReference>
<reference evidence="11 12" key="2">
    <citation type="journal article" date="2019" name="G3 (Bethesda)">
        <title>Hybrid Assembly of the Genome of the Entomopathogenic Nematode Steinernema carpocapsae Identifies the X-Chromosome.</title>
        <authorList>
            <person name="Serra L."/>
            <person name="Macchietto M."/>
            <person name="Macias-Munoz A."/>
            <person name="McGill C.J."/>
            <person name="Rodriguez I.M."/>
            <person name="Rodriguez B."/>
            <person name="Murad R."/>
            <person name="Mortazavi A."/>
        </authorList>
    </citation>
    <scope>NUCLEOTIDE SEQUENCE [LARGE SCALE GENOMIC DNA]</scope>
    <source>
        <strain evidence="11 12">ALL</strain>
    </source>
</reference>
<comment type="caution">
    <text evidence="11">The sequence shown here is derived from an EMBL/GenBank/DDBJ whole genome shotgun (WGS) entry which is preliminary data.</text>
</comment>
<dbReference type="OrthoDB" id="300641at2759"/>
<sequence>MDAGAMVRLAQNWTTVPEQRKCRVSYPARYKTIPHGNRLELQLYVDGCAGSEDDHILYVEHVQAIVTLTAPKRGDIQIYLSSPAETKSTLLAKRARDTSRTGFRDWAFTSVHSWGEEARGLWTLVVDNDGWDDAELVKWDLVLFGTHEKVGSHGGERTSSMSARSIETPLSLLTLYRSSAEWNDYRIFSGVFLTFFLILHF</sequence>
<dbReference type="EMBL" id="AZBU02000002">
    <property type="protein sequence ID" value="TKR94182.1"/>
    <property type="molecule type" value="Genomic_DNA"/>
</dbReference>